<dbReference type="Gene3D" id="3.30.710.10">
    <property type="entry name" value="Potassium Channel Kv1.1, Chain A"/>
    <property type="match status" value="1"/>
</dbReference>
<evidence type="ECO:0000313" key="2">
    <source>
        <dbReference type="Proteomes" id="UP000290288"/>
    </source>
</evidence>
<evidence type="ECO:0000313" key="1">
    <source>
        <dbReference type="EMBL" id="RXW18429.1"/>
    </source>
</evidence>
<dbReference type="OrthoDB" id="3223751at2759"/>
<comment type="caution">
    <text evidence="1">The sequence shown here is derived from an EMBL/GenBank/DDBJ whole genome shotgun (WGS) entry which is preliminary data.</text>
</comment>
<name>A0A4Q2DFN0_9AGAR</name>
<dbReference type="Proteomes" id="UP000290288">
    <property type="component" value="Unassembled WGS sequence"/>
</dbReference>
<dbReference type="STRING" id="2316362.A0A4Q2DFN0"/>
<organism evidence="1 2">
    <name type="scientific">Candolleomyces aberdarensis</name>
    <dbReference type="NCBI Taxonomy" id="2316362"/>
    <lineage>
        <taxon>Eukaryota</taxon>
        <taxon>Fungi</taxon>
        <taxon>Dikarya</taxon>
        <taxon>Basidiomycota</taxon>
        <taxon>Agaricomycotina</taxon>
        <taxon>Agaricomycetes</taxon>
        <taxon>Agaricomycetidae</taxon>
        <taxon>Agaricales</taxon>
        <taxon>Agaricineae</taxon>
        <taxon>Psathyrellaceae</taxon>
        <taxon>Candolleomyces</taxon>
    </lineage>
</organism>
<protein>
    <submittedName>
        <fullName evidence="1">Uncharacterized protein</fullName>
    </submittedName>
</protein>
<accession>A0A4Q2DFN0</accession>
<sequence>MIVSMALADRETAQVEDTLFEVPRYRFTQHSEVFEDMFLMPQAEDAQSVEGRNSHHPIVLEGYKAAEFAALIKVLYPTIEELIEGTLKLTKEDWIGVLNLSKRWAMKNIRKHSIAKLSDMSLGPVEKVILAREYEVANWLWEGLNEIISEDPIQSLAELKSQLGVDTACTLLWIQNQTLRTPPSAGFVLTIGMLGVVDGASKKILEEFGDEITRYESWD</sequence>
<proteinExistence type="predicted"/>
<dbReference type="InterPro" id="IPR011333">
    <property type="entry name" value="SKP1/BTB/POZ_sf"/>
</dbReference>
<gene>
    <name evidence="1" type="ORF">EST38_g7423</name>
</gene>
<dbReference type="AlphaFoldDB" id="A0A4Q2DFN0"/>
<keyword evidence="2" id="KW-1185">Reference proteome</keyword>
<reference evidence="1 2" key="1">
    <citation type="submission" date="2019-01" db="EMBL/GenBank/DDBJ databases">
        <title>Draft genome sequence of Psathyrella aberdarensis IHI B618.</title>
        <authorList>
            <person name="Buettner E."/>
            <person name="Kellner H."/>
        </authorList>
    </citation>
    <scope>NUCLEOTIDE SEQUENCE [LARGE SCALE GENOMIC DNA]</scope>
    <source>
        <strain evidence="1 2">IHI B618</strain>
    </source>
</reference>
<dbReference type="SUPFAM" id="SSF54695">
    <property type="entry name" value="POZ domain"/>
    <property type="match status" value="1"/>
</dbReference>
<dbReference type="EMBL" id="SDEE01000266">
    <property type="protein sequence ID" value="RXW18429.1"/>
    <property type="molecule type" value="Genomic_DNA"/>
</dbReference>
<dbReference type="CDD" id="cd18186">
    <property type="entry name" value="BTB_POZ_ZBTB_KLHL-like"/>
    <property type="match status" value="1"/>
</dbReference>